<keyword evidence="1" id="KW-0472">Membrane</keyword>
<comment type="caution">
    <text evidence="2">The sequence shown here is derived from an EMBL/GenBank/DDBJ whole genome shotgun (WGS) entry which is preliminary data.</text>
</comment>
<feature type="transmembrane region" description="Helical" evidence="1">
    <location>
        <begin position="70"/>
        <end position="91"/>
    </location>
</feature>
<dbReference type="AlphaFoldDB" id="A0A0C2HGX8"/>
<name>A0A0C2HGX8_9BACT</name>
<proteinExistence type="predicted"/>
<keyword evidence="1" id="KW-1133">Transmembrane helix</keyword>
<keyword evidence="1" id="KW-0812">Transmembrane</keyword>
<evidence type="ECO:0000313" key="2">
    <source>
        <dbReference type="EMBL" id="KIH76221.1"/>
    </source>
</evidence>
<organism evidence="2 3">
    <name type="scientific">Geoalkalibacter ferrihydriticus DSM 17813</name>
    <dbReference type="NCBI Taxonomy" id="1121915"/>
    <lineage>
        <taxon>Bacteria</taxon>
        <taxon>Pseudomonadati</taxon>
        <taxon>Thermodesulfobacteriota</taxon>
        <taxon>Desulfuromonadia</taxon>
        <taxon>Desulfuromonadales</taxon>
        <taxon>Geoalkalibacteraceae</taxon>
        <taxon>Geoalkalibacter</taxon>
    </lineage>
</organism>
<evidence type="ECO:0000313" key="3">
    <source>
        <dbReference type="Proteomes" id="UP000035068"/>
    </source>
</evidence>
<dbReference type="Proteomes" id="UP000035068">
    <property type="component" value="Unassembled WGS sequence"/>
</dbReference>
<sequence length="229" mass="24678">MNSRRMRRAVTICAQRHHHVLVLVAVDTGQRLVLRGVGKKLLIGDVVAGRAMHVRQVVVIDHMQRLVRAVAARAVCVGLLGRMGTVALYAIGNITVGIRMTEITRDILVSAGMSGKLLPDGHVAGQTFVDQITLEGQLQRGMGVGVTLRAIGQIKMRRAGMTHGAGGNGIRHCRGMPNVAVKAVDCGFVRTALFSNFPGLRLVAFDAIGVLQNSRFGLRGKPNRKRQPT</sequence>
<keyword evidence="3" id="KW-1185">Reference proteome</keyword>
<evidence type="ECO:0000256" key="1">
    <source>
        <dbReference type="SAM" id="Phobius"/>
    </source>
</evidence>
<accession>A0A0C2HGX8</accession>
<gene>
    <name evidence="2" type="ORF">GFER_11315</name>
</gene>
<protein>
    <submittedName>
        <fullName evidence="2">Uncharacterized protein</fullName>
    </submittedName>
</protein>
<dbReference type="EMBL" id="JWJD01000004">
    <property type="protein sequence ID" value="KIH76221.1"/>
    <property type="molecule type" value="Genomic_DNA"/>
</dbReference>
<reference evidence="2 3" key="1">
    <citation type="submission" date="2014-12" db="EMBL/GenBank/DDBJ databases">
        <title>Genomes of Geoalkalibacter ferrihydriticus and Geoalkalibacter subterraneus, two haloalkaliphilic metal-reducing members of the Geobacteraceae.</title>
        <authorList>
            <person name="Badalamenti J.P."/>
            <person name="Torres C.I."/>
            <person name="Krajmalnik-Brown R."/>
            <person name="Bond D.R."/>
        </authorList>
    </citation>
    <scope>NUCLEOTIDE SEQUENCE [LARGE SCALE GENOMIC DNA]</scope>
    <source>
        <strain evidence="2 3">DSM 17813</strain>
    </source>
</reference>